<name>A0A9Q3CKG8_9BASI</name>
<dbReference type="InterPro" id="IPR005162">
    <property type="entry name" value="Retrotrans_gag_dom"/>
</dbReference>
<keyword evidence="3" id="KW-1185">Reference proteome</keyword>
<evidence type="ECO:0000259" key="1">
    <source>
        <dbReference type="Pfam" id="PF03732"/>
    </source>
</evidence>
<protein>
    <recommendedName>
        <fullName evidence="1">Retrotransposon gag domain-containing protein</fullName>
    </recommendedName>
</protein>
<accession>A0A9Q3CKG8</accession>
<dbReference type="Proteomes" id="UP000765509">
    <property type="component" value="Unassembled WGS sequence"/>
</dbReference>
<reference evidence="2" key="1">
    <citation type="submission" date="2021-03" db="EMBL/GenBank/DDBJ databases">
        <title>Draft genome sequence of rust myrtle Austropuccinia psidii MF-1, a brazilian biotype.</title>
        <authorList>
            <person name="Quecine M.C."/>
            <person name="Pachon D.M.R."/>
            <person name="Bonatelli M.L."/>
            <person name="Correr F.H."/>
            <person name="Franceschini L.M."/>
            <person name="Leite T.F."/>
            <person name="Margarido G.R.A."/>
            <person name="Almeida C.A."/>
            <person name="Ferrarezi J.A."/>
            <person name="Labate C.A."/>
        </authorList>
    </citation>
    <scope>NUCLEOTIDE SEQUENCE</scope>
    <source>
        <strain evidence="2">MF-1</strain>
    </source>
</reference>
<comment type="caution">
    <text evidence="2">The sequence shown here is derived from an EMBL/GenBank/DDBJ whole genome shotgun (WGS) entry which is preliminary data.</text>
</comment>
<evidence type="ECO:0000313" key="3">
    <source>
        <dbReference type="Proteomes" id="UP000765509"/>
    </source>
</evidence>
<gene>
    <name evidence="2" type="ORF">O181_023981</name>
</gene>
<dbReference type="EMBL" id="AVOT02007605">
    <property type="protein sequence ID" value="MBW0484266.1"/>
    <property type="molecule type" value="Genomic_DNA"/>
</dbReference>
<sequence length="99" mass="11871">MFGDPNEVRKAEQDLDNLRIKESGHVYLYIAEFRRLMSRIVGWGERDYIHVYMRGLASRLLDQLASHPETFDTLQELMDFTPELDTRYHKRQKEKGRNQ</sequence>
<evidence type="ECO:0000313" key="2">
    <source>
        <dbReference type="EMBL" id="MBW0484266.1"/>
    </source>
</evidence>
<dbReference type="OrthoDB" id="5582182at2759"/>
<proteinExistence type="predicted"/>
<dbReference type="Pfam" id="PF03732">
    <property type="entry name" value="Retrotrans_gag"/>
    <property type="match status" value="1"/>
</dbReference>
<organism evidence="2 3">
    <name type="scientific">Austropuccinia psidii MF-1</name>
    <dbReference type="NCBI Taxonomy" id="1389203"/>
    <lineage>
        <taxon>Eukaryota</taxon>
        <taxon>Fungi</taxon>
        <taxon>Dikarya</taxon>
        <taxon>Basidiomycota</taxon>
        <taxon>Pucciniomycotina</taxon>
        <taxon>Pucciniomycetes</taxon>
        <taxon>Pucciniales</taxon>
        <taxon>Sphaerophragmiaceae</taxon>
        <taxon>Austropuccinia</taxon>
    </lineage>
</organism>
<feature type="domain" description="Retrotransposon gag" evidence="1">
    <location>
        <begin position="2"/>
        <end position="57"/>
    </location>
</feature>
<dbReference type="AlphaFoldDB" id="A0A9Q3CKG8"/>